<dbReference type="Pfam" id="PF01381">
    <property type="entry name" value="HTH_3"/>
    <property type="match status" value="1"/>
</dbReference>
<dbReference type="AlphaFoldDB" id="A0A6N3EG23"/>
<sequence>MDVLGKIKELAKQRNISLAELERRTGLSSGSITKWGKSAPSVDKLAKIAEYFHVSTDYLLGRTDNPHMGMSEKQKELTIEEALKSVMSYNGKEVSENDRQVLERIAKAYLDGKI</sequence>
<evidence type="ECO:0000259" key="1">
    <source>
        <dbReference type="PROSITE" id="PS50943"/>
    </source>
</evidence>
<dbReference type="Gene3D" id="1.10.260.40">
    <property type="entry name" value="lambda repressor-like DNA-binding domains"/>
    <property type="match status" value="1"/>
</dbReference>
<gene>
    <name evidence="2" type="ORF">ECLFYP2_03211</name>
</gene>
<dbReference type="RefSeq" id="WP_195971956.1">
    <property type="nucleotide sequence ID" value="NZ_CACRTX010000013.1"/>
</dbReference>
<feature type="domain" description="HTH cro/C1-type" evidence="1">
    <location>
        <begin position="7"/>
        <end position="59"/>
    </location>
</feature>
<dbReference type="InterPro" id="IPR001387">
    <property type="entry name" value="Cro/C1-type_HTH"/>
</dbReference>
<protein>
    <submittedName>
        <fullName evidence="2">Helix-turn-helix</fullName>
    </submittedName>
</protein>
<name>A0A6N3EG23_ENTCA</name>
<reference evidence="2" key="1">
    <citation type="submission" date="2019-11" db="EMBL/GenBank/DDBJ databases">
        <authorList>
            <person name="Feng L."/>
        </authorList>
    </citation>
    <scope>NUCLEOTIDE SEQUENCE</scope>
    <source>
        <strain evidence="2">ECasseliflavusLFYP2</strain>
    </source>
</reference>
<dbReference type="SUPFAM" id="SSF47413">
    <property type="entry name" value="lambda repressor-like DNA-binding domains"/>
    <property type="match status" value="1"/>
</dbReference>
<dbReference type="EMBL" id="CACRTX010000013">
    <property type="protein sequence ID" value="VYU40656.1"/>
    <property type="molecule type" value="Genomic_DNA"/>
</dbReference>
<dbReference type="CDD" id="cd00093">
    <property type="entry name" value="HTH_XRE"/>
    <property type="match status" value="1"/>
</dbReference>
<dbReference type="PROSITE" id="PS50943">
    <property type="entry name" value="HTH_CROC1"/>
    <property type="match status" value="1"/>
</dbReference>
<proteinExistence type="predicted"/>
<dbReference type="InterPro" id="IPR010982">
    <property type="entry name" value="Lambda_DNA-bd_dom_sf"/>
</dbReference>
<accession>A0A6N3EG23</accession>
<evidence type="ECO:0000313" key="2">
    <source>
        <dbReference type="EMBL" id="VYU40656.1"/>
    </source>
</evidence>
<organism evidence="2">
    <name type="scientific">Enterococcus casseliflavus</name>
    <name type="common">Enterococcus flavescens</name>
    <dbReference type="NCBI Taxonomy" id="37734"/>
    <lineage>
        <taxon>Bacteria</taxon>
        <taxon>Bacillati</taxon>
        <taxon>Bacillota</taxon>
        <taxon>Bacilli</taxon>
        <taxon>Lactobacillales</taxon>
        <taxon>Enterococcaceae</taxon>
        <taxon>Enterococcus</taxon>
    </lineage>
</organism>
<dbReference type="SMART" id="SM00530">
    <property type="entry name" value="HTH_XRE"/>
    <property type="match status" value="1"/>
</dbReference>
<dbReference type="GO" id="GO:0003677">
    <property type="term" value="F:DNA binding"/>
    <property type="evidence" value="ECO:0007669"/>
    <property type="project" value="InterPro"/>
</dbReference>